<dbReference type="VEuPathDB" id="FungiDB:SDRG_03252"/>
<dbReference type="RefSeq" id="XP_008607105.1">
    <property type="nucleotide sequence ID" value="XM_008608883.1"/>
</dbReference>
<dbReference type="OrthoDB" id="341421at2759"/>
<reference evidence="1 2" key="1">
    <citation type="submission" date="2012-04" db="EMBL/GenBank/DDBJ databases">
        <title>The Genome Sequence of Saprolegnia declina VS20.</title>
        <authorList>
            <consortium name="The Broad Institute Genome Sequencing Platform"/>
            <person name="Russ C."/>
            <person name="Nusbaum C."/>
            <person name="Tyler B."/>
            <person name="van West P."/>
            <person name="Dieguez-Uribeondo J."/>
            <person name="de Bruijn I."/>
            <person name="Tripathy S."/>
            <person name="Jiang R."/>
            <person name="Young S.K."/>
            <person name="Zeng Q."/>
            <person name="Gargeya S."/>
            <person name="Fitzgerald M."/>
            <person name="Haas B."/>
            <person name="Abouelleil A."/>
            <person name="Alvarado L."/>
            <person name="Arachchi H.M."/>
            <person name="Berlin A."/>
            <person name="Chapman S.B."/>
            <person name="Goldberg J."/>
            <person name="Griggs A."/>
            <person name="Gujja S."/>
            <person name="Hansen M."/>
            <person name="Howarth C."/>
            <person name="Imamovic A."/>
            <person name="Larimer J."/>
            <person name="McCowen C."/>
            <person name="Montmayeur A."/>
            <person name="Murphy C."/>
            <person name="Neiman D."/>
            <person name="Pearson M."/>
            <person name="Priest M."/>
            <person name="Roberts A."/>
            <person name="Saif S."/>
            <person name="Shea T."/>
            <person name="Sisk P."/>
            <person name="Sykes S."/>
            <person name="Wortman J."/>
            <person name="Nusbaum C."/>
            <person name="Birren B."/>
        </authorList>
    </citation>
    <scope>NUCLEOTIDE SEQUENCE [LARGE SCALE GENOMIC DNA]</scope>
    <source>
        <strain evidence="1 2">VS20</strain>
    </source>
</reference>
<dbReference type="GeneID" id="19943979"/>
<accession>T0S409</accession>
<gene>
    <name evidence="1" type="ORF">SDRG_03252</name>
</gene>
<dbReference type="STRING" id="1156394.T0S409"/>
<sequence>MDLHLAASYPSALSKTERRAVLSKAHLVPFKTHFRLTNDTSVASLLPYFCCHFLTAHCEDVDVSCPISDVRVETRVIMVHIEVLTRRASRVQFGSTEPLDISISESLQFAKTKLRTRSEGYNVRDEMWEAMIKLSGIRNQHNERNDVIKITADSSRK</sequence>
<evidence type="ECO:0000313" key="1">
    <source>
        <dbReference type="EMBL" id="EQC39833.1"/>
    </source>
</evidence>
<dbReference type="AlphaFoldDB" id="T0S409"/>
<dbReference type="InParanoid" id="T0S409"/>
<dbReference type="Proteomes" id="UP000030762">
    <property type="component" value="Unassembled WGS sequence"/>
</dbReference>
<protein>
    <submittedName>
        <fullName evidence="1">Uncharacterized protein</fullName>
    </submittedName>
</protein>
<organism evidence="1 2">
    <name type="scientific">Saprolegnia diclina (strain VS20)</name>
    <dbReference type="NCBI Taxonomy" id="1156394"/>
    <lineage>
        <taxon>Eukaryota</taxon>
        <taxon>Sar</taxon>
        <taxon>Stramenopiles</taxon>
        <taxon>Oomycota</taxon>
        <taxon>Saprolegniomycetes</taxon>
        <taxon>Saprolegniales</taxon>
        <taxon>Saprolegniaceae</taxon>
        <taxon>Saprolegnia</taxon>
    </lineage>
</organism>
<dbReference type="EMBL" id="JH767138">
    <property type="protein sequence ID" value="EQC39833.1"/>
    <property type="molecule type" value="Genomic_DNA"/>
</dbReference>
<proteinExistence type="predicted"/>
<evidence type="ECO:0000313" key="2">
    <source>
        <dbReference type="Proteomes" id="UP000030762"/>
    </source>
</evidence>
<name>T0S409_SAPDV</name>
<keyword evidence="2" id="KW-1185">Reference proteome</keyword>